<dbReference type="AlphaFoldDB" id="A0A3S8U9N5"/>
<keyword evidence="6" id="KW-0732">Signal</keyword>
<evidence type="ECO:0000256" key="1">
    <source>
        <dbReference type="ARBA" id="ARBA00006926"/>
    </source>
</evidence>
<dbReference type="PANTHER" id="PTHR11592:SF78">
    <property type="entry name" value="GLUTATHIONE PEROXIDASE"/>
    <property type="match status" value="1"/>
</dbReference>
<dbReference type="GO" id="GO:0004601">
    <property type="term" value="F:peroxidase activity"/>
    <property type="evidence" value="ECO:0007669"/>
    <property type="project" value="UniProtKB-KW"/>
</dbReference>
<reference evidence="7 8" key="1">
    <citation type="submission" date="2018-12" db="EMBL/GenBank/DDBJ databases">
        <title>Complete genome sequencing of Tabrizicola sp. K13M18.</title>
        <authorList>
            <person name="Bae J.-W."/>
        </authorList>
    </citation>
    <scope>NUCLEOTIDE SEQUENCE [LARGE SCALE GENOMIC DNA]</scope>
    <source>
        <strain evidence="7 8">K13M18</strain>
    </source>
</reference>
<dbReference type="InterPro" id="IPR036249">
    <property type="entry name" value="Thioredoxin-like_sf"/>
</dbReference>
<evidence type="ECO:0000256" key="3">
    <source>
        <dbReference type="ARBA" id="ARBA00023002"/>
    </source>
</evidence>
<protein>
    <recommendedName>
        <fullName evidence="5">Glutathione peroxidase</fullName>
    </recommendedName>
</protein>
<dbReference type="PROSITE" id="PS51355">
    <property type="entry name" value="GLUTATHIONE_PEROXID_3"/>
    <property type="match status" value="1"/>
</dbReference>
<dbReference type="Proteomes" id="UP000282002">
    <property type="component" value="Chromosome"/>
</dbReference>
<dbReference type="Pfam" id="PF00255">
    <property type="entry name" value="GSHPx"/>
    <property type="match status" value="1"/>
</dbReference>
<dbReference type="OrthoDB" id="9785502at2"/>
<dbReference type="InterPro" id="IPR000889">
    <property type="entry name" value="Glutathione_peroxidase"/>
</dbReference>
<dbReference type="PROSITE" id="PS00460">
    <property type="entry name" value="GLUTATHIONE_PEROXID_1"/>
    <property type="match status" value="1"/>
</dbReference>
<feature type="signal peptide" evidence="6">
    <location>
        <begin position="1"/>
        <end position="19"/>
    </location>
</feature>
<dbReference type="RefSeq" id="WP_125326644.1">
    <property type="nucleotide sequence ID" value="NZ_CP034328.1"/>
</dbReference>
<name>A0A3S8U9N5_9RHOB</name>
<dbReference type="PANTHER" id="PTHR11592">
    <property type="entry name" value="GLUTATHIONE PEROXIDASE"/>
    <property type="match status" value="1"/>
</dbReference>
<accession>A0A3S8U9N5</accession>
<evidence type="ECO:0000256" key="5">
    <source>
        <dbReference type="RuleBase" id="RU000499"/>
    </source>
</evidence>
<dbReference type="SUPFAM" id="SSF52833">
    <property type="entry name" value="Thioredoxin-like"/>
    <property type="match status" value="1"/>
</dbReference>
<evidence type="ECO:0000256" key="4">
    <source>
        <dbReference type="PIRSR" id="PIRSR000303-1"/>
    </source>
</evidence>
<gene>
    <name evidence="7" type="ORF">EI545_17460</name>
</gene>
<dbReference type="InterPro" id="IPR029759">
    <property type="entry name" value="GPX_AS"/>
</dbReference>
<feature type="active site" evidence="4">
    <location>
        <position position="52"/>
    </location>
</feature>
<dbReference type="KEGG" id="taw:EI545_17460"/>
<dbReference type="GO" id="GO:0034599">
    <property type="term" value="P:cellular response to oxidative stress"/>
    <property type="evidence" value="ECO:0007669"/>
    <property type="project" value="TreeGrafter"/>
</dbReference>
<keyword evidence="3 5" id="KW-0560">Oxidoreductase</keyword>
<feature type="chain" id="PRO_5019351709" description="Glutathione peroxidase" evidence="6">
    <location>
        <begin position="20"/>
        <end position="172"/>
    </location>
</feature>
<organism evidence="7 8">
    <name type="scientific">Tabrizicola piscis</name>
    <dbReference type="NCBI Taxonomy" id="2494374"/>
    <lineage>
        <taxon>Bacteria</taxon>
        <taxon>Pseudomonadati</taxon>
        <taxon>Pseudomonadota</taxon>
        <taxon>Alphaproteobacteria</taxon>
        <taxon>Rhodobacterales</taxon>
        <taxon>Paracoccaceae</taxon>
        <taxon>Tabrizicola</taxon>
    </lineage>
</organism>
<keyword evidence="8" id="KW-1185">Reference proteome</keyword>
<evidence type="ECO:0000256" key="2">
    <source>
        <dbReference type="ARBA" id="ARBA00022559"/>
    </source>
</evidence>
<keyword evidence="2 5" id="KW-0575">Peroxidase</keyword>
<dbReference type="Gene3D" id="3.40.30.10">
    <property type="entry name" value="Glutaredoxin"/>
    <property type="match status" value="1"/>
</dbReference>
<evidence type="ECO:0000313" key="8">
    <source>
        <dbReference type="Proteomes" id="UP000282002"/>
    </source>
</evidence>
<dbReference type="EMBL" id="CP034328">
    <property type="protein sequence ID" value="AZL60452.1"/>
    <property type="molecule type" value="Genomic_DNA"/>
</dbReference>
<sequence>MRALMVGCLMGLTGLSAEAAESFRFASIDGGEIDLADYAGKPVLVVNTASLCGYAGQFDGLQALHDRFGPEGVLVLAVPSDDFNQELEDEAAVKEYCATTFDLTLPMTEITPVRGSNAHPFYAWVRDQTGFAPRWNFNKVLLAPDGSIDATFGSGVEPESNRIAGRIEVLLQ</sequence>
<evidence type="ECO:0000313" key="7">
    <source>
        <dbReference type="EMBL" id="AZL60452.1"/>
    </source>
</evidence>
<dbReference type="PRINTS" id="PR01011">
    <property type="entry name" value="GLUTPROXDASE"/>
</dbReference>
<dbReference type="CDD" id="cd00340">
    <property type="entry name" value="GSH_Peroxidase"/>
    <property type="match status" value="1"/>
</dbReference>
<proteinExistence type="inferred from homology"/>
<comment type="similarity">
    <text evidence="1 5">Belongs to the glutathione peroxidase family.</text>
</comment>
<evidence type="ECO:0000256" key="6">
    <source>
        <dbReference type="SAM" id="SignalP"/>
    </source>
</evidence>
<dbReference type="PIRSF" id="PIRSF000303">
    <property type="entry name" value="Glutathion_perox"/>
    <property type="match status" value="1"/>
</dbReference>